<dbReference type="KEGG" id="qsa:O6P43_000168"/>
<dbReference type="Pfam" id="PF13912">
    <property type="entry name" value="zf-C2H2_6"/>
    <property type="match status" value="1"/>
</dbReference>
<dbReference type="PROSITE" id="PS50157">
    <property type="entry name" value="ZINC_FINGER_C2H2_2"/>
    <property type="match status" value="1"/>
</dbReference>
<accession>A0AAD7QG05</accession>
<keyword evidence="6" id="KW-0804">Transcription</keyword>
<comment type="subcellular location">
    <subcellularLocation>
        <location evidence="1">Nucleus</location>
    </subcellularLocation>
</comment>
<evidence type="ECO:0000313" key="11">
    <source>
        <dbReference type="EMBL" id="KAJ7980809.1"/>
    </source>
</evidence>
<evidence type="ECO:0000256" key="7">
    <source>
        <dbReference type="ARBA" id="ARBA00023242"/>
    </source>
</evidence>
<keyword evidence="3 8" id="KW-0863">Zinc-finger</keyword>
<dbReference type="GO" id="GO:0008270">
    <property type="term" value="F:zinc ion binding"/>
    <property type="evidence" value="ECO:0007669"/>
    <property type="project" value="UniProtKB-KW"/>
</dbReference>
<gene>
    <name evidence="11" type="ORF">O6P43_000168</name>
</gene>
<comment type="caution">
    <text evidence="11">The sequence shown here is derived from an EMBL/GenBank/DDBJ whole genome shotgun (WGS) entry which is preliminary data.</text>
</comment>
<dbReference type="AlphaFoldDB" id="A0AAD7QG05"/>
<evidence type="ECO:0000259" key="10">
    <source>
        <dbReference type="PROSITE" id="PS50157"/>
    </source>
</evidence>
<evidence type="ECO:0000256" key="1">
    <source>
        <dbReference type="ARBA" id="ARBA00004123"/>
    </source>
</evidence>
<sequence>MEDDQSDDQTTIEKPEQAKRDDDQPEGGGGQSSVRSYECTFCERGFSNAQALGGHMNIHRKDKAKLKQSTKVMYSSNIPTHNSLWPMNQPKPAFCNWTLSKQQQDASNTRDNDEAGRAIEIRQLPLFAETPSSLSNNIETLDGQVHGETGHAAASSTGSEILDLELRLGHQPPHQDSASSRATGTRKFF</sequence>
<feature type="region of interest" description="Disordered" evidence="9">
    <location>
        <begin position="148"/>
        <end position="189"/>
    </location>
</feature>
<evidence type="ECO:0000256" key="3">
    <source>
        <dbReference type="ARBA" id="ARBA00022771"/>
    </source>
</evidence>
<feature type="compositionally biased region" description="Basic and acidic residues" evidence="9">
    <location>
        <begin position="11"/>
        <end position="22"/>
    </location>
</feature>
<dbReference type="SUPFAM" id="SSF57667">
    <property type="entry name" value="beta-beta-alpha zinc fingers"/>
    <property type="match status" value="1"/>
</dbReference>
<keyword evidence="12" id="KW-1185">Reference proteome</keyword>
<evidence type="ECO:0000256" key="6">
    <source>
        <dbReference type="ARBA" id="ARBA00023163"/>
    </source>
</evidence>
<dbReference type="PANTHER" id="PTHR45801:SF117">
    <property type="entry name" value="OS07G0417400 PROTEIN"/>
    <property type="match status" value="1"/>
</dbReference>
<keyword evidence="5" id="KW-0805">Transcription regulation</keyword>
<evidence type="ECO:0000313" key="12">
    <source>
        <dbReference type="Proteomes" id="UP001163823"/>
    </source>
</evidence>
<evidence type="ECO:0000256" key="9">
    <source>
        <dbReference type="SAM" id="MobiDB-lite"/>
    </source>
</evidence>
<proteinExistence type="predicted"/>
<dbReference type="Proteomes" id="UP001163823">
    <property type="component" value="Chromosome 1"/>
</dbReference>
<dbReference type="EMBL" id="JARAOO010000001">
    <property type="protein sequence ID" value="KAJ7980809.1"/>
    <property type="molecule type" value="Genomic_DNA"/>
</dbReference>
<evidence type="ECO:0000256" key="2">
    <source>
        <dbReference type="ARBA" id="ARBA00022723"/>
    </source>
</evidence>
<feature type="compositionally biased region" description="Polar residues" evidence="9">
    <location>
        <begin position="174"/>
        <end position="183"/>
    </location>
</feature>
<keyword evidence="7" id="KW-0539">Nucleus</keyword>
<feature type="region of interest" description="Disordered" evidence="9">
    <location>
        <begin position="1"/>
        <end position="33"/>
    </location>
</feature>
<dbReference type="InterPro" id="IPR036236">
    <property type="entry name" value="Znf_C2H2_sf"/>
</dbReference>
<keyword evidence="4" id="KW-0862">Zinc</keyword>
<dbReference type="PROSITE" id="PS00028">
    <property type="entry name" value="ZINC_FINGER_C2H2_1"/>
    <property type="match status" value="1"/>
</dbReference>
<keyword evidence="2" id="KW-0479">Metal-binding</keyword>
<evidence type="ECO:0000256" key="4">
    <source>
        <dbReference type="ARBA" id="ARBA00022833"/>
    </source>
</evidence>
<organism evidence="11 12">
    <name type="scientific">Quillaja saponaria</name>
    <name type="common">Soap bark tree</name>
    <dbReference type="NCBI Taxonomy" id="32244"/>
    <lineage>
        <taxon>Eukaryota</taxon>
        <taxon>Viridiplantae</taxon>
        <taxon>Streptophyta</taxon>
        <taxon>Embryophyta</taxon>
        <taxon>Tracheophyta</taxon>
        <taxon>Spermatophyta</taxon>
        <taxon>Magnoliopsida</taxon>
        <taxon>eudicotyledons</taxon>
        <taxon>Gunneridae</taxon>
        <taxon>Pentapetalae</taxon>
        <taxon>rosids</taxon>
        <taxon>fabids</taxon>
        <taxon>Fabales</taxon>
        <taxon>Quillajaceae</taxon>
        <taxon>Quillaja</taxon>
    </lineage>
</organism>
<dbReference type="InterPro" id="IPR013087">
    <property type="entry name" value="Znf_C2H2_type"/>
</dbReference>
<protein>
    <submittedName>
        <fullName evidence="11">Transcriptional regulator TAC1-like</fullName>
    </submittedName>
</protein>
<evidence type="ECO:0000256" key="8">
    <source>
        <dbReference type="PROSITE-ProRule" id="PRU00042"/>
    </source>
</evidence>
<dbReference type="Gene3D" id="3.30.160.60">
    <property type="entry name" value="Classic Zinc Finger"/>
    <property type="match status" value="1"/>
</dbReference>
<dbReference type="PANTHER" id="PTHR45801">
    <property type="entry name" value="OS07G0101800 PROTEIN"/>
    <property type="match status" value="1"/>
</dbReference>
<name>A0AAD7QG05_QUISA</name>
<dbReference type="GO" id="GO:0005634">
    <property type="term" value="C:nucleus"/>
    <property type="evidence" value="ECO:0007669"/>
    <property type="project" value="UniProtKB-SubCell"/>
</dbReference>
<reference evidence="11 12" key="1">
    <citation type="journal article" date="2023" name="Science">
        <title>Elucidation of the pathway for biosynthesis of saponin adjuvants from the soapbark tree.</title>
        <authorList>
            <person name="Reed J."/>
            <person name="Orme A."/>
            <person name="El-Demerdash A."/>
            <person name="Owen C."/>
            <person name="Martin L.B.B."/>
            <person name="Misra R.C."/>
            <person name="Kikuchi S."/>
            <person name="Rejzek M."/>
            <person name="Martin A.C."/>
            <person name="Harkess A."/>
            <person name="Leebens-Mack J."/>
            <person name="Louveau T."/>
            <person name="Stephenson M.J."/>
            <person name="Osbourn A."/>
        </authorList>
    </citation>
    <scope>NUCLEOTIDE SEQUENCE [LARGE SCALE GENOMIC DNA]</scope>
    <source>
        <strain evidence="11">S10</strain>
    </source>
</reference>
<evidence type="ECO:0000256" key="5">
    <source>
        <dbReference type="ARBA" id="ARBA00023015"/>
    </source>
</evidence>
<dbReference type="InterPro" id="IPR052426">
    <property type="entry name" value="Plant_dev_regulator"/>
</dbReference>
<feature type="domain" description="C2H2-type" evidence="10">
    <location>
        <begin position="37"/>
        <end position="64"/>
    </location>
</feature>